<reference evidence="1" key="1">
    <citation type="submission" date="2020-08" db="EMBL/GenBank/DDBJ databases">
        <title>Multicomponent nature underlies the extraordinary mechanical properties of spider dragline silk.</title>
        <authorList>
            <person name="Kono N."/>
            <person name="Nakamura H."/>
            <person name="Mori M."/>
            <person name="Yoshida Y."/>
            <person name="Ohtoshi R."/>
            <person name="Malay A.D."/>
            <person name="Moran D.A.P."/>
            <person name="Tomita M."/>
            <person name="Numata K."/>
            <person name="Arakawa K."/>
        </authorList>
    </citation>
    <scope>NUCLEOTIDE SEQUENCE</scope>
</reference>
<gene>
    <name evidence="1" type="primary">AVEN_144877_2</name>
    <name evidence="1" type="ORF">NPIL_663501</name>
</gene>
<protein>
    <submittedName>
        <fullName evidence="1">Uncharacterized protein</fullName>
    </submittedName>
</protein>
<evidence type="ECO:0000313" key="1">
    <source>
        <dbReference type="EMBL" id="GFS77711.1"/>
    </source>
</evidence>
<evidence type="ECO:0000313" key="2">
    <source>
        <dbReference type="Proteomes" id="UP000887013"/>
    </source>
</evidence>
<comment type="caution">
    <text evidence="1">The sequence shown here is derived from an EMBL/GenBank/DDBJ whole genome shotgun (WGS) entry which is preliminary data.</text>
</comment>
<dbReference type="AlphaFoldDB" id="A0A8X6T581"/>
<dbReference type="Proteomes" id="UP000887013">
    <property type="component" value="Unassembled WGS sequence"/>
</dbReference>
<name>A0A8X6T581_NEPPI</name>
<sequence length="137" mass="15773">MEERYGCRRHCPQCNKTQTKESHRLWPNIPPPKPSLPPAYTMSRECEDVCCFSSRAEPDGCVKCDHIPPPLLRFNYSTRDGAFDPKSKLATYETTTNLFHGRKPLLELKGYIDPCNMQTPRFLEISPASLRFADQRP</sequence>
<dbReference type="EMBL" id="BMAW01097068">
    <property type="protein sequence ID" value="GFS77711.1"/>
    <property type="molecule type" value="Genomic_DNA"/>
</dbReference>
<keyword evidence="2" id="KW-1185">Reference proteome</keyword>
<organism evidence="1 2">
    <name type="scientific">Nephila pilipes</name>
    <name type="common">Giant wood spider</name>
    <name type="synonym">Nephila maculata</name>
    <dbReference type="NCBI Taxonomy" id="299642"/>
    <lineage>
        <taxon>Eukaryota</taxon>
        <taxon>Metazoa</taxon>
        <taxon>Ecdysozoa</taxon>
        <taxon>Arthropoda</taxon>
        <taxon>Chelicerata</taxon>
        <taxon>Arachnida</taxon>
        <taxon>Araneae</taxon>
        <taxon>Araneomorphae</taxon>
        <taxon>Entelegynae</taxon>
        <taxon>Araneoidea</taxon>
        <taxon>Nephilidae</taxon>
        <taxon>Nephila</taxon>
    </lineage>
</organism>
<accession>A0A8X6T581</accession>
<proteinExistence type="predicted"/>
<dbReference type="OrthoDB" id="6422599at2759"/>